<reference evidence="1 2" key="1">
    <citation type="journal article" date="2023" name="Sci. Data">
        <title>Genome assembly of the Korean intertidal mud-creeper Batillaria attramentaria.</title>
        <authorList>
            <person name="Patra A.K."/>
            <person name="Ho P.T."/>
            <person name="Jun S."/>
            <person name="Lee S.J."/>
            <person name="Kim Y."/>
            <person name="Won Y.J."/>
        </authorList>
    </citation>
    <scope>NUCLEOTIDE SEQUENCE [LARGE SCALE GENOMIC DNA]</scope>
    <source>
        <strain evidence="1">Wonlab-2016</strain>
    </source>
</reference>
<keyword evidence="2" id="KW-1185">Reference proteome</keyword>
<evidence type="ECO:0000313" key="1">
    <source>
        <dbReference type="EMBL" id="KAK7503514.1"/>
    </source>
</evidence>
<proteinExistence type="predicted"/>
<dbReference type="Proteomes" id="UP001519460">
    <property type="component" value="Unassembled WGS sequence"/>
</dbReference>
<evidence type="ECO:0000313" key="2">
    <source>
        <dbReference type="Proteomes" id="UP001519460"/>
    </source>
</evidence>
<dbReference type="EMBL" id="JACVVK020000019">
    <property type="protein sequence ID" value="KAK7503514.1"/>
    <property type="molecule type" value="Genomic_DNA"/>
</dbReference>
<name>A0ABD0LWU4_9CAEN</name>
<sequence>MPHARQASLPLVSVTGFVRLKAPMYDTLRWALTNAYAVTLKTGRNIKCPNPPLPPRDSVLELAEHYSTRELINCRTRFVHNNPASSDTVTPAFVVVSQSCKRQRATLSAVDTSSLR</sequence>
<protein>
    <submittedName>
        <fullName evidence="1">Uncharacterized protein</fullName>
    </submittedName>
</protein>
<gene>
    <name evidence="1" type="ORF">BaRGS_00005053</name>
</gene>
<dbReference type="AlphaFoldDB" id="A0ABD0LWU4"/>
<accession>A0ABD0LWU4</accession>
<organism evidence="1 2">
    <name type="scientific">Batillaria attramentaria</name>
    <dbReference type="NCBI Taxonomy" id="370345"/>
    <lineage>
        <taxon>Eukaryota</taxon>
        <taxon>Metazoa</taxon>
        <taxon>Spiralia</taxon>
        <taxon>Lophotrochozoa</taxon>
        <taxon>Mollusca</taxon>
        <taxon>Gastropoda</taxon>
        <taxon>Caenogastropoda</taxon>
        <taxon>Sorbeoconcha</taxon>
        <taxon>Cerithioidea</taxon>
        <taxon>Batillariidae</taxon>
        <taxon>Batillaria</taxon>
    </lineage>
</organism>
<comment type="caution">
    <text evidence="1">The sequence shown here is derived from an EMBL/GenBank/DDBJ whole genome shotgun (WGS) entry which is preliminary data.</text>
</comment>